<feature type="compositionally biased region" description="Basic and acidic residues" evidence="1">
    <location>
        <begin position="247"/>
        <end position="259"/>
    </location>
</feature>
<proteinExistence type="predicted"/>
<gene>
    <name evidence="2" type="ORF">N0V83_005832</name>
</gene>
<evidence type="ECO:0000313" key="2">
    <source>
        <dbReference type="EMBL" id="KAJ4368750.1"/>
    </source>
</evidence>
<organism evidence="2 3">
    <name type="scientific">Neocucurbitaria cava</name>
    <dbReference type="NCBI Taxonomy" id="798079"/>
    <lineage>
        <taxon>Eukaryota</taxon>
        <taxon>Fungi</taxon>
        <taxon>Dikarya</taxon>
        <taxon>Ascomycota</taxon>
        <taxon>Pezizomycotina</taxon>
        <taxon>Dothideomycetes</taxon>
        <taxon>Pleosporomycetidae</taxon>
        <taxon>Pleosporales</taxon>
        <taxon>Pleosporineae</taxon>
        <taxon>Cucurbitariaceae</taxon>
        <taxon>Neocucurbitaria</taxon>
    </lineage>
</organism>
<accession>A0A9W8Y5U9</accession>
<feature type="compositionally biased region" description="Basic and acidic residues" evidence="1">
    <location>
        <begin position="112"/>
        <end position="130"/>
    </location>
</feature>
<feature type="compositionally biased region" description="Polar residues" evidence="1">
    <location>
        <begin position="535"/>
        <end position="552"/>
    </location>
</feature>
<evidence type="ECO:0000256" key="1">
    <source>
        <dbReference type="SAM" id="MobiDB-lite"/>
    </source>
</evidence>
<feature type="compositionally biased region" description="Basic residues" evidence="1">
    <location>
        <begin position="65"/>
        <end position="74"/>
    </location>
</feature>
<dbReference type="EMBL" id="JAPEUY010000010">
    <property type="protein sequence ID" value="KAJ4368750.1"/>
    <property type="molecule type" value="Genomic_DNA"/>
</dbReference>
<feature type="compositionally biased region" description="Basic and acidic residues" evidence="1">
    <location>
        <begin position="565"/>
        <end position="576"/>
    </location>
</feature>
<dbReference type="OrthoDB" id="5296at2759"/>
<reference evidence="2" key="1">
    <citation type="submission" date="2022-10" db="EMBL/GenBank/DDBJ databases">
        <title>Tapping the CABI collections for fungal endophytes: first genome assemblies for Collariella, Neodidymelliopsis, Ascochyta clinopodiicola, Didymella pomorum, Didymosphaeria variabile, Neocosmospora piperis and Neocucurbitaria cava.</title>
        <authorList>
            <person name="Hill R."/>
        </authorList>
    </citation>
    <scope>NUCLEOTIDE SEQUENCE</scope>
    <source>
        <strain evidence="2">IMI 356814</strain>
    </source>
</reference>
<feature type="compositionally biased region" description="Low complexity" evidence="1">
    <location>
        <begin position="553"/>
        <end position="563"/>
    </location>
</feature>
<comment type="caution">
    <text evidence="2">The sequence shown here is derived from an EMBL/GenBank/DDBJ whole genome shotgun (WGS) entry which is preliminary data.</text>
</comment>
<feature type="region of interest" description="Disordered" evidence="1">
    <location>
        <begin position="1"/>
        <end position="481"/>
    </location>
</feature>
<sequence length="935" mass="105653">MSYADYSYDHDSRHYQRPRHDFYYPSSRDTDAYSRHAPPSPAAREKLTNMRSAVPLPTRFAAPAQHRRPARKHTWPPSPSVEDETAGGDGADDGEPPANTRGTVDQASLLDEIEHPTIAHDSYTSHDRRFVLVSDPATDDEGGSAYNNLRDRRRKSFAERGNMPHIKTDVDEPPVFTERVSTPYAYTKPQKESTAPSPVTFVRSPEPLTPSGSRTSPSVPRREARDAQKEQGANRPKPRPTLSPHDSFSEPRHTRRLDVFEDSDLEPQDSTHLRTERKPARYSFVKSDLQKEDMRTNLRDDEPRSEARKRDSGHQRPPTLRGGDSKGSSKDYSYPQSPQSSSSSLNSGSRAPKAAPVDASNFSSSRPPTRPSSPLQRVPSPKLPPSLRESPPSSRPSSRGNHTRPASPLSFSTTFQPPSPGRVPVTEADWHSTYPPVTAKDRSRPPSRYGRHETMPVPMPRIDVKSPSPSRPPRADSFLPYPVDDRATEVFMPPEEQYQFDHSTIASPRQAYPDSPKVSSSTIPGSPRVRDAAFRSSQQNLAMPEETTGTRMSGSNSARSQSSQDGRRVQSDRKVPAPDLGKPLPSCPRSAPSARDDWFSLRGLPSFDICPSCYEGVFADTPFSAHFSQTRLYQRPVERFCDFSDPWIRLAWLLTIKQRRQSLDLLYALADIAEVERPCPGDYEVSSDRVTWYGIPDQRDGVHVANFAVCSSDKKMIEVLFPSMRGHFTKIPTSYHSSSHNRYLCSLRTSSRRFPKYLDLLVELDAEAQSLGQQPNIHRFIQLARENAFKGECSKDKASTRKPWHFIPSLPEFTVCEECYDELVWPAIQDKSAPSTIPRLFNKTIQLIPTEDPEVGSSCCLYSPRMRRVWDVAVQEDDFSYLKRKAVDRKKAEARLARQRRGIMNYMVGLEKESSQWERARSELKVLEKEWAAYE</sequence>
<feature type="compositionally biased region" description="Low complexity" evidence="1">
    <location>
        <begin position="385"/>
        <end position="399"/>
    </location>
</feature>
<feature type="compositionally biased region" description="Basic and acidic residues" evidence="1">
    <location>
        <begin position="288"/>
        <end position="314"/>
    </location>
</feature>
<feature type="compositionally biased region" description="Basic and acidic residues" evidence="1">
    <location>
        <begin position="269"/>
        <end position="279"/>
    </location>
</feature>
<dbReference type="Proteomes" id="UP001140560">
    <property type="component" value="Unassembled WGS sequence"/>
</dbReference>
<feature type="compositionally biased region" description="Basic and acidic residues" evidence="1">
    <location>
        <begin position="220"/>
        <end position="229"/>
    </location>
</feature>
<feature type="compositionally biased region" description="Basic and acidic residues" evidence="1">
    <location>
        <begin position="439"/>
        <end position="454"/>
    </location>
</feature>
<dbReference type="AlphaFoldDB" id="A0A9W8Y5U9"/>
<name>A0A9W8Y5U9_9PLEO</name>
<keyword evidence="3" id="KW-1185">Reference proteome</keyword>
<feature type="compositionally biased region" description="Low complexity" evidence="1">
    <location>
        <begin position="330"/>
        <end position="349"/>
    </location>
</feature>
<evidence type="ECO:0000313" key="3">
    <source>
        <dbReference type="Proteomes" id="UP001140560"/>
    </source>
</evidence>
<protein>
    <submittedName>
        <fullName evidence="2">Uncharacterized protein</fullName>
    </submittedName>
</protein>
<feature type="compositionally biased region" description="Acidic residues" evidence="1">
    <location>
        <begin position="81"/>
        <end position="95"/>
    </location>
</feature>
<feature type="compositionally biased region" description="Basic and acidic residues" evidence="1">
    <location>
        <begin position="7"/>
        <end position="34"/>
    </location>
</feature>
<feature type="region of interest" description="Disordered" evidence="1">
    <location>
        <begin position="493"/>
        <end position="591"/>
    </location>
</feature>